<evidence type="ECO:0000256" key="1">
    <source>
        <dbReference type="ARBA" id="ARBA00022741"/>
    </source>
</evidence>
<dbReference type="InterPro" id="IPR027417">
    <property type="entry name" value="P-loop_NTPase"/>
</dbReference>
<reference evidence="7" key="1">
    <citation type="submission" date="2016-11" db="UniProtKB">
        <authorList>
            <consortium name="WormBaseParasite"/>
        </authorList>
    </citation>
    <scope>IDENTIFICATION</scope>
</reference>
<dbReference type="InterPro" id="IPR010655">
    <property type="entry name" value="Clp1_C"/>
</dbReference>
<keyword evidence="6" id="KW-1185">Reference proteome</keyword>
<dbReference type="Pfam" id="PF16573">
    <property type="entry name" value="CLP1_N"/>
    <property type="match status" value="1"/>
</dbReference>
<dbReference type="InterPro" id="IPR038238">
    <property type="entry name" value="Clp1_C_sf"/>
</dbReference>
<name>A0A1I7Y089_9BILA</name>
<dbReference type="AlphaFoldDB" id="A0A1I7Y089"/>
<dbReference type="Pfam" id="PF06807">
    <property type="entry name" value="Clp1"/>
    <property type="match status" value="1"/>
</dbReference>
<organism evidence="6 7">
    <name type="scientific">Steinernema glaseri</name>
    <dbReference type="NCBI Taxonomy" id="37863"/>
    <lineage>
        <taxon>Eukaryota</taxon>
        <taxon>Metazoa</taxon>
        <taxon>Ecdysozoa</taxon>
        <taxon>Nematoda</taxon>
        <taxon>Chromadorea</taxon>
        <taxon>Rhabditida</taxon>
        <taxon>Tylenchina</taxon>
        <taxon>Panagrolaimomorpha</taxon>
        <taxon>Strongyloidoidea</taxon>
        <taxon>Steinernematidae</taxon>
        <taxon>Steinernema</taxon>
    </lineage>
</organism>
<feature type="domain" description="Clp1 C-terminal" evidence="3">
    <location>
        <begin position="324"/>
        <end position="434"/>
    </location>
</feature>
<dbReference type="Gene3D" id="2.40.30.330">
    <property type="entry name" value="Pre-mRNA cleavage complex subunit Clp1, C-terminal domain"/>
    <property type="match status" value="1"/>
</dbReference>
<dbReference type="InterPro" id="IPR045116">
    <property type="entry name" value="Clp1/Grc3"/>
</dbReference>
<feature type="domain" description="Clp1 N-terminal" evidence="4">
    <location>
        <begin position="17"/>
        <end position="113"/>
    </location>
</feature>
<dbReference type="GO" id="GO:0051731">
    <property type="term" value="F:polynucleotide 5'-hydroxyl-kinase activity"/>
    <property type="evidence" value="ECO:0007669"/>
    <property type="project" value="InterPro"/>
</dbReference>
<proteinExistence type="predicted"/>
<dbReference type="Gene3D" id="2.60.120.1030">
    <property type="entry name" value="Clp1, DNA binding domain"/>
    <property type="match status" value="1"/>
</dbReference>
<dbReference type="GO" id="GO:0005634">
    <property type="term" value="C:nucleus"/>
    <property type="evidence" value="ECO:0007669"/>
    <property type="project" value="TreeGrafter"/>
</dbReference>
<dbReference type="Gene3D" id="3.40.50.300">
    <property type="entry name" value="P-loop containing nucleotide triphosphate hydrolases"/>
    <property type="match status" value="1"/>
</dbReference>
<dbReference type="Proteomes" id="UP000095287">
    <property type="component" value="Unplaced"/>
</dbReference>
<accession>A0A1I7Y089</accession>
<dbReference type="InterPro" id="IPR038239">
    <property type="entry name" value="Clp1_N_sf"/>
</dbReference>
<dbReference type="PANTHER" id="PTHR12755">
    <property type="entry name" value="CLEAVAGE/POLYADENYLATION FACTOR IA SUBUNIT CLP1P"/>
    <property type="match status" value="1"/>
</dbReference>
<dbReference type="GO" id="GO:0031124">
    <property type="term" value="P:mRNA 3'-end processing"/>
    <property type="evidence" value="ECO:0007669"/>
    <property type="project" value="InterPro"/>
</dbReference>
<dbReference type="InterPro" id="IPR032324">
    <property type="entry name" value="Clp1_N"/>
</dbReference>
<dbReference type="GO" id="GO:0006388">
    <property type="term" value="P:tRNA splicing, via endonucleolytic cleavage and ligation"/>
    <property type="evidence" value="ECO:0007669"/>
    <property type="project" value="TreeGrafter"/>
</dbReference>
<sequence length="442" mass="48933">MASPTEETSPNSKVFVLGETSELRFDVPYNEVTVKLRSGYAEIFGAPLEEDKEYTFEGGMRVAVYSWPGATIELIGPTCTAFIAENGPTVLELLPMIHYGKTIYELEQARKKAVADKTGKTRGPRTMVVGPPDVGKSTLCRILANYAVLSQHRPIFVDVDVGQGNISVAGTIGAVVVDRVADPVDGFDCRNAKIFQFGSTSPGANIPFYKHLVGELADMVDNDCAENPDLNSSGVIINTCGWVHGAGYRSLRHVAKCFRIDVMVVLCTELERSYTDLKRHVPNYVKTVYLPKSNGVQARNSSMRAESRRMSIHKYFYGTRQLSLAPFLKIIPFDDLVLAKIGTDRSHGLWLPHGMKTNSRKMVVRLEHSPKFKNHVVAIVPPQYTMVDETLLSARAIGFIVIKDVYVKERQIRIMCPQGCSQGPTIGLLAETTFIDDSRALR</sequence>
<keyword evidence="1" id="KW-0547">Nucleotide-binding</keyword>
<feature type="domain" description="Clp1 P-loop" evidence="5">
    <location>
        <begin position="130"/>
        <end position="318"/>
    </location>
</feature>
<evidence type="ECO:0000313" key="7">
    <source>
        <dbReference type="WBParaSite" id="L893_g11319.t1"/>
    </source>
</evidence>
<dbReference type="GO" id="GO:0005524">
    <property type="term" value="F:ATP binding"/>
    <property type="evidence" value="ECO:0007669"/>
    <property type="project" value="UniProtKB-KW"/>
</dbReference>
<evidence type="ECO:0000259" key="4">
    <source>
        <dbReference type="Pfam" id="PF16573"/>
    </source>
</evidence>
<dbReference type="InterPro" id="IPR032319">
    <property type="entry name" value="CLP1_P"/>
</dbReference>
<dbReference type="Pfam" id="PF16575">
    <property type="entry name" value="CLP1_P"/>
    <property type="match status" value="1"/>
</dbReference>
<dbReference type="WBParaSite" id="L893_g11319.t1">
    <property type="protein sequence ID" value="L893_g11319.t1"/>
    <property type="gene ID" value="L893_g11319"/>
</dbReference>
<keyword evidence="2" id="KW-0067">ATP-binding</keyword>
<evidence type="ECO:0000256" key="2">
    <source>
        <dbReference type="ARBA" id="ARBA00022840"/>
    </source>
</evidence>
<evidence type="ECO:0000259" key="3">
    <source>
        <dbReference type="Pfam" id="PF06807"/>
    </source>
</evidence>
<evidence type="ECO:0000313" key="6">
    <source>
        <dbReference type="Proteomes" id="UP000095287"/>
    </source>
</evidence>
<dbReference type="SUPFAM" id="SSF52540">
    <property type="entry name" value="P-loop containing nucleoside triphosphate hydrolases"/>
    <property type="match status" value="1"/>
</dbReference>
<protein>
    <submittedName>
        <fullName evidence="7">Protein CLP1 homolog</fullName>
    </submittedName>
</protein>
<evidence type="ECO:0000259" key="5">
    <source>
        <dbReference type="Pfam" id="PF16575"/>
    </source>
</evidence>
<dbReference type="PANTHER" id="PTHR12755:SF6">
    <property type="entry name" value="POLYRIBONUCLEOTIDE 5'-HYDROXYL-KINASE CLP1"/>
    <property type="match status" value="1"/>
</dbReference>